<keyword evidence="3" id="KW-1185">Reference proteome</keyword>
<protein>
    <submittedName>
        <fullName evidence="2">Uncharacterized protein</fullName>
    </submittedName>
</protein>
<gene>
    <name evidence="2" type="ORF">N7517_001047</name>
</gene>
<proteinExistence type="predicted"/>
<evidence type="ECO:0000313" key="2">
    <source>
        <dbReference type="EMBL" id="KAJ5383136.1"/>
    </source>
</evidence>
<comment type="caution">
    <text evidence="2">The sequence shown here is derived from an EMBL/GenBank/DDBJ whole genome shotgun (WGS) entry which is preliminary data.</text>
</comment>
<accession>A0A9W9SRF3</accession>
<reference evidence="2" key="2">
    <citation type="journal article" date="2023" name="IMA Fungus">
        <title>Comparative genomic study of the Penicillium genus elucidates a diverse pangenome and 15 lateral gene transfer events.</title>
        <authorList>
            <person name="Petersen C."/>
            <person name="Sorensen T."/>
            <person name="Nielsen M.R."/>
            <person name="Sondergaard T.E."/>
            <person name="Sorensen J.L."/>
            <person name="Fitzpatrick D.A."/>
            <person name="Frisvad J.C."/>
            <person name="Nielsen K.L."/>
        </authorList>
    </citation>
    <scope>NUCLEOTIDE SEQUENCE</scope>
    <source>
        <strain evidence="2">IBT 3081</strain>
    </source>
</reference>
<organism evidence="2 3">
    <name type="scientific">Penicillium concentricum</name>
    <dbReference type="NCBI Taxonomy" id="293559"/>
    <lineage>
        <taxon>Eukaryota</taxon>
        <taxon>Fungi</taxon>
        <taxon>Dikarya</taxon>
        <taxon>Ascomycota</taxon>
        <taxon>Pezizomycotina</taxon>
        <taxon>Eurotiomycetes</taxon>
        <taxon>Eurotiomycetidae</taxon>
        <taxon>Eurotiales</taxon>
        <taxon>Aspergillaceae</taxon>
        <taxon>Penicillium</taxon>
    </lineage>
</organism>
<dbReference type="GeneID" id="81457960"/>
<feature type="compositionally biased region" description="Low complexity" evidence="1">
    <location>
        <begin position="86"/>
        <end position="103"/>
    </location>
</feature>
<name>A0A9W9SRF3_9EURO</name>
<dbReference type="AlphaFoldDB" id="A0A9W9SRF3"/>
<dbReference type="RefSeq" id="XP_056582912.1">
    <property type="nucleotide sequence ID" value="XM_056718777.1"/>
</dbReference>
<sequence length="126" mass="13318">MQDASEDTCLLLGFPPVEGRFLLFSEARLVSCLMEVGVVLEELPVPGLPVRRGVDLDGPGVAVFTLCFNLFLGASSPSELASLREPAPLSSLPDPDSAALLDAEPCEDHGKGLDLAALPYHKLSCL</sequence>
<dbReference type="EMBL" id="JAPZBT010000001">
    <property type="protein sequence ID" value="KAJ5383136.1"/>
    <property type="molecule type" value="Genomic_DNA"/>
</dbReference>
<evidence type="ECO:0000256" key="1">
    <source>
        <dbReference type="SAM" id="MobiDB-lite"/>
    </source>
</evidence>
<feature type="region of interest" description="Disordered" evidence="1">
    <location>
        <begin position="84"/>
        <end position="103"/>
    </location>
</feature>
<dbReference type="Proteomes" id="UP001147752">
    <property type="component" value="Unassembled WGS sequence"/>
</dbReference>
<evidence type="ECO:0000313" key="3">
    <source>
        <dbReference type="Proteomes" id="UP001147752"/>
    </source>
</evidence>
<reference evidence="2" key="1">
    <citation type="submission" date="2022-12" db="EMBL/GenBank/DDBJ databases">
        <authorList>
            <person name="Petersen C."/>
        </authorList>
    </citation>
    <scope>NUCLEOTIDE SEQUENCE</scope>
    <source>
        <strain evidence="2">IBT 3081</strain>
    </source>
</reference>